<name>A0A2M4C819_9DIPT</name>
<feature type="region of interest" description="Disordered" evidence="1">
    <location>
        <begin position="19"/>
        <end position="50"/>
    </location>
</feature>
<evidence type="ECO:0000313" key="3">
    <source>
        <dbReference type="EMBL" id="MBW61450.1"/>
    </source>
</evidence>
<evidence type="ECO:0000256" key="1">
    <source>
        <dbReference type="SAM" id="MobiDB-lite"/>
    </source>
</evidence>
<dbReference type="EMBL" id="GGFJ01012309">
    <property type="protein sequence ID" value="MBW61450.1"/>
    <property type="molecule type" value="Transcribed_RNA"/>
</dbReference>
<proteinExistence type="predicted"/>
<sequence length="109" mass="10852">MALISLIFSLNISAVPFSTADSSSFNGPSSSSSSSASNAPPLTGPPPPLLTKPLTVPEGTFVVVVVADAVPNPSPVPLRNVFVAFRASAAVAGTCVSSIGTLRTSPLTA</sequence>
<protein>
    <submittedName>
        <fullName evidence="3">Putative secreted protein</fullName>
    </submittedName>
</protein>
<evidence type="ECO:0000256" key="2">
    <source>
        <dbReference type="SAM" id="SignalP"/>
    </source>
</evidence>
<keyword evidence="2" id="KW-0732">Signal</keyword>
<dbReference type="AlphaFoldDB" id="A0A2M4C819"/>
<feature type="compositionally biased region" description="Low complexity" evidence="1">
    <location>
        <begin position="22"/>
        <end position="41"/>
    </location>
</feature>
<feature type="chain" id="PRO_5014766417" evidence="2">
    <location>
        <begin position="21"/>
        <end position="109"/>
    </location>
</feature>
<accession>A0A2M4C819</accession>
<organism evidence="3">
    <name type="scientific">Anopheles marajoara</name>
    <dbReference type="NCBI Taxonomy" id="58244"/>
    <lineage>
        <taxon>Eukaryota</taxon>
        <taxon>Metazoa</taxon>
        <taxon>Ecdysozoa</taxon>
        <taxon>Arthropoda</taxon>
        <taxon>Hexapoda</taxon>
        <taxon>Insecta</taxon>
        <taxon>Pterygota</taxon>
        <taxon>Neoptera</taxon>
        <taxon>Endopterygota</taxon>
        <taxon>Diptera</taxon>
        <taxon>Nematocera</taxon>
        <taxon>Culicoidea</taxon>
        <taxon>Culicidae</taxon>
        <taxon>Anophelinae</taxon>
        <taxon>Anopheles</taxon>
    </lineage>
</organism>
<feature type="signal peptide" evidence="2">
    <location>
        <begin position="1"/>
        <end position="20"/>
    </location>
</feature>
<reference evidence="3" key="1">
    <citation type="submission" date="2018-01" db="EMBL/GenBank/DDBJ databases">
        <title>An insight into the sialome of Amazonian anophelines.</title>
        <authorList>
            <person name="Ribeiro J.M."/>
            <person name="Scarpassa V."/>
            <person name="Calvo E."/>
        </authorList>
    </citation>
    <scope>NUCLEOTIDE SEQUENCE</scope>
    <source>
        <tissue evidence="3">Salivary glands</tissue>
    </source>
</reference>